<evidence type="ECO:0000313" key="2">
    <source>
        <dbReference type="RefSeq" id="XP_027767852.1"/>
    </source>
</evidence>
<proteinExistence type="predicted"/>
<reference evidence="1" key="1">
    <citation type="journal article" date="2014" name="Nat. Genet.">
        <title>The genome of the stress-tolerant wild tomato species Solanum pennellii.</title>
        <authorList>
            <person name="Bolger A."/>
            <person name="Scossa F."/>
            <person name="Bolger M.E."/>
            <person name="Lanz C."/>
            <person name="Maumus F."/>
            <person name="Tohge T."/>
            <person name="Quesneville H."/>
            <person name="Alseekh S."/>
            <person name="Sorensen I."/>
            <person name="Lichtenstein G."/>
            <person name="Fich E.A."/>
            <person name="Conte M."/>
            <person name="Keller H."/>
            <person name="Schneeberger K."/>
            <person name="Schwacke R."/>
            <person name="Ofner I."/>
            <person name="Vrebalov J."/>
            <person name="Xu Y."/>
            <person name="Osorio S."/>
            <person name="Aflitos S.A."/>
            <person name="Schijlen E."/>
            <person name="Jimenez-Gomez J.M."/>
            <person name="Ryngajllo M."/>
            <person name="Kimura S."/>
            <person name="Kumar R."/>
            <person name="Koenig D."/>
            <person name="Headland L.R."/>
            <person name="Maloof J.N."/>
            <person name="Sinha N."/>
            <person name="van Ham R.C."/>
            <person name="Lankhorst R.K."/>
            <person name="Mao L."/>
            <person name="Vogel A."/>
            <person name="Arsova B."/>
            <person name="Panstruga R."/>
            <person name="Fei Z."/>
            <person name="Rose J.K."/>
            <person name="Zamir D."/>
            <person name="Carrari F."/>
            <person name="Giovannoni J.J."/>
            <person name="Weigel D."/>
            <person name="Usadel B."/>
            <person name="Fernie A.R."/>
        </authorList>
    </citation>
    <scope>NUCLEOTIDE SEQUENCE [LARGE SCALE GENOMIC DNA]</scope>
    <source>
        <strain evidence="1">cv. LA0716</strain>
    </source>
</reference>
<dbReference type="RefSeq" id="XP_027767852.1">
    <property type="nucleotide sequence ID" value="XM_027912051.1"/>
</dbReference>
<reference evidence="2" key="2">
    <citation type="submission" date="2025-08" db="UniProtKB">
        <authorList>
            <consortium name="RefSeq"/>
        </authorList>
    </citation>
    <scope>IDENTIFICATION</scope>
</reference>
<evidence type="ECO:0000313" key="1">
    <source>
        <dbReference type="Proteomes" id="UP000694930"/>
    </source>
</evidence>
<sequence length="156" mass="18230">MGIFFPYKLNFCRRKKESVDSDMIEYFMEFGGMQFVSSLKGIYQQPSLKVAKRITTVLLAWWLLAMMIRTTSASPRERMNREDCALGSFSPRKGRRLDSRNAKMSHLNQLYQRGSSACEANSCDDAQLCLRQSVPFFELPLFPLLPMCMFFEFYRK</sequence>
<keyword evidence="1" id="KW-1185">Reference proteome</keyword>
<protein>
    <submittedName>
        <fullName evidence="2">Uncharacterized protein LOC107001629 isoform X1</fullName>
    </submittedName>
</protein>
<dbReference type="GeneID" id="107001629"/>
<gene>
    <name evidence="2" type="primary">LOC107001629</name>
</gene>
<organism evidence="1 2">
    <name type="scientific">Solanum pennellii</name>
    <name type="common">Tomato</name>
    <name type="synonym">Lycopersicon pennellii</name>
    <dbReference type="NCBI Taxonomy" id="28526"/>
    <lineage>
        <taxon>Eukaryota</taxon>
        <taxon>Viridiplantae</taxon>
        <taxon>Streptophyta</taxon>
        <taxon>Embryophyta</taxon>
        <taxon>Tracheophyta</taxon>
        <taxon>Spermatophyta</taxon>
        <taxon>Magnoliopsida</taxon>
        <taxon>eudicotyledons</taxon>
        <taxon>Gunneridae</taxon>
        <taxon>Pentapetalae</taxon>
        <taxon>asterids</taxon>
        <taxon>lamiids</taxon>
        <taxon>Solanales</taxon>
        <taxon>Solanaceae</taxon>
        <taxon>Solanoideae</taxon>
        <taxon>Solaneae</taxon>
        <taxon>Solanum</taxon>
        <taxon>Solanum subgen. Lycopersicon</taxon>
    </lineage>
</organism>
<name>A0ABM1UWI4_SOLPN</name>
<dbReference type="Proteomes" id="UP000694930">
    <property type="component" value="Chromosome 10"/>
</dbReference>
<accession>A0ABM1UWI4</accession>